<dbReference type="EMBL" id="JBHSFP010000005">
    <property type="protein sequence ID" value="MFC4531344.1"/>
    <property type="molecule type" value="Genomic_DNA"/>
</dbReference>
<keyword evidence="2" id="KW-1185">Reference proteome</keyword>
<gene>
    <name evidence="1" type="ORF">ACFO60_11270</name>
</gene>
<sequence length="140" mass="15218">MDPALAGLAAAAGAALVQAMTKDTWEATKSRLRTIFRRHGAARAPDLVRELDSSERRLREPSGALEPIADEEGRRWAGLIADFLAEHGDAAPEFQDLLNDVRHLAARDSFTVVQRVTAGRDAYTAGRDQRVLPGADDDGR</sequence>
<reference evidence="2" key="1">
    <citation type="journal article" date="2019" name="Int. J. Syst. Evol. Microbiol.">
        <title>The Global Catalogue of Microorganisms (GCM) 10K type strain sequencing project: providing services to taxonomists for standard genome sequencing and annotation.</title>
        <authorList>
            <consortium name="The Broad Institute Genomics Platform"/>
            <consortium name="The Broad Institute Genome Sequencing Center for Infectious Disease"/>
            <person name="Wu L."/>
            <person name="Ma J."/>
        </authorList>
    </citation>
    <scope>NUCLEOTIDE SEQUENCE [LARGE SCALE GENOMIC DNA]</scope>
    <source>
        <strain evidence="2">CGMCC 4.7132</strain>
    </source>
</reference>
<comment type="caution">
    <text evidence="1">The sequence shown here is derived from an EMBL/GenBank/DDBJ whole genome shotgun (WGS) entry which is preliminary data.</text>
</comment>
<evidence type="ECO:0000313" key="2">
    <source>
        <dbReference type="Proteomes" id="UP001596004"/>
    </source>
</evidence>
<evidence type="ECO:0000313" key="1">
    <source>
        <dbReference type="EMBL" id="MFC4531344.1"/>
    </source>
</evidence>
<dbReference type="Proteomes" id="UP001596004">
    <property type="component" value="Unassembled WGS sequence"/>
</dbReference>
<dbReference type="RefSeq" id="WP_380839877.1">
    <property type="nucleotide sequence ID" value="NZ_JBHSFP010000005.1"/>
</dbReference>
<protein>
    <submittedName>
        <fullName evidence="1">Uncharacterized protein</fullName>
    </submittedName>
</protein>
<proteinExistence type="predicted"/>
<organism evidence="1 2">
    <name type="scientific">Sphaerisporangium dianthi</name>
    <dbReference type="NCBI Taxonomy" id="1436120"/>
    <lineage>
        <taxon>Bacteria</taxon>
        <taxon>Bacillati</taxon>
        <taxon>Actinomycetota</taxon>
        <taxon>Actinomycetes</taxon>
        <taxon>Streptosporangiales</taxon>
        <taxon>Streptosporangiaceae</taxon>
        <taxon>Sphaerisporangium</taxon>
    </lineage>
</organism>
<name>A0ABV9CE77_9ACTN</name>
<accession>A0ABV9CE77</accession>